<name>H5TXN2_9ACTN</name>
<sequence>MQLTCLAVNRRRHDRSCVHIESYTRTLCKHRGLPQMSDRPGRRLLLGNPRVFVREAPARNPQHIVGSYPYRLAKNPEH</sequence>
<keyword evidence="2" id="KW-1185">Reference proteome</keyword>
<dbReference type="EMBL" id="BAFC01000037">
    <property type="protein sequence ID" value="GAB38240.1"/>
    <property type="molecule type" value="Genomic_DNA"/>
</dbReference>
<gene>
    <name evidence="1" type="ORF">GOSPT_037_00070</name>
</gene>
<dbReference type="AlphaFoldDB" id="H5TXN2"/>
<reference evidence="1 2" key="1">
    <citation type="submission" date="2012-02" db="EMBL/GenBank/DDBJ databases">
        <title>Whole genome shotgun sequence of Gordonia sputi NBRC 100414.</title>
        <authorList>
            <person name="Yoshida I."/>
            <person name="Hosoyama A."/>
            <person name="Tsuchikane K."/>
            <person name="Katsumata H."/>
            <person name="Yamazaki S."/>
            <person name="Fujita N."/>
        </authorList>
    </citation>
    <scope>NUCLEOTIDE SEQUENCE [LARGE SCALE GENOMIC DNA]</scope>
    <source>
        <strain evidence="1 2">NBRC 100414</strain>
    </source>
</reference>
<accession>H5TXN2</accession>
<dbReference type="Proteomes" id="UP000005845">
    <property type="component" value="Unassembled WGS sequence"/>
</dbReference>
<evidence type="ECO:0000313" key="1">
    <source>
        <dbReference type="EMBL" id="GAB38240.1"/>
    </source>
</evidence>
<protein>
    <submittedName>
        <fullName evidence="1">Uncharacterized protein</fullName>
    </submittedName>
</protein>
<proteinExistence type="predicted"/>
<comment type="caution">
    <text evidence="1">The sequence shown here is derived from an EMBL/GenBank/DDBJ whole genome shotgun (WGS) entry which is preliminary data.</text>
</comment>
<organism evidence="1 2">
    <name type="scientific">Gordonia sputi NBRC 100414</name>
    <dbReference type="NCBI Taxonomy" id="1089453"/>
    <lineage>
        <taxon>Bacteria</taxon>
        <taxon>Bacillati</taxon>
        <taxon>Actinomycetota</taxon>
        <taxon>Actinomycetes</taxon>
        <taxon>Mycobacteriales</taxon>
        <taxon>Gordoniaceae</taxon>
        <taxon>Gordonia</taxon>
    </lineage>
</organism>
<evidence type="ECO:0000313" key="2">
    <source>
        <dbReference type="Proteomes" id="UP000005845"/>
    </source>
</evidence>